<evidence type="ECO:0000313" key="2">
    <source>
        <dbReference type="Proteomes" id="UP000011732"/>
    </source>
</evidence>
<sequence length="905" mass="93139">MPVEPIPCAPDGGGGQPVDVTTCCSPSISSAPLCLPDGTTILAVVRSGCVECGQAAVDPAVVGWIDTTTGTYTAGALPADAGTCDTSCVDTICRQLCDDTDGDGQPDATYSELWCIQADGTAELLLTYQDDPSVPYTPVAPVDCTYGCPESETLPLCDTAADGTVTPFLRRYTWLQGVATFQDFALDGVTPHAVTGTVTACAGTTADDCAERTTPAATLGLCLPDGTPLAVLITRDCDGTTTQDGWLNLLTGTYTSGPPPVGTAACGDARAFELAGLLCDVDPATGDVHGLVLVEYQYNQDGSLAGVRLVDPGTGATYTLQGELRRCPADAGAELPDQDLVVLCDTAADGTVTSFVRDYRRDPASGQITGHTDTLLDGVTPYTVVGQVGQCPGAETADVESWPLCVVDDTSGVTVARVRRETVYDASGEAVTTRLVNAMTGAPYTLPAGTRLGECCQTTREAVCVTPLLPTAKRVVSNPGNDTSGRVDPAWTWGLTPAGGRTVYDVAGPAAWTTPRPPGGGWVSLTPSTATTPLPSGSAVDYYMVTAFELPEDAVLDATTIKIDTLNADNAVLGYALNGAAETLTNSPATWFNRPPYTEAEHRIAGAVRGRNLLAIRVTESTPPSSGGVLLDVTLTYRVPGSPEYWTVEHRDCGTTTFIDPDGNRYAGGLPDGYMACSGGAGGSAGPCGDTETLVFCDTAEDGTSHSFLRRLTYDCTGEVASTVDTELDGTTPYTPAGTVGVCAGAEPDCLAHSVIEACRCDDTDGDGIADTDYVELLGVDCAGTVTSLGTYLPDLTTPYTPVAPVDCSDSQDAPRAFGVQAGRVEVAVGGSWDASTVTGLQSVTATAITGNGQVTTSDGTSTLFQGESVTWSTQKEGDAALTGPLTITAVGGIVTVAYTRGVTL</sequence>
<keyword evidence="2" id="KW-1185">Reference proteome</keyword>
<dbReference type="Proteomes" id="UP000011732">
    <property type="component" value="Unassembled WGS sequence"/>
</dbReference>
<dbReference type="OrthoDB" id="4043438at2"/>
<protein>
    <submittedName>
        <fullName evidence="1">Uncharacterized protein</fullName>
    </submittedName>
</protein>
<dbReference type="AlphaFoldDB" id="M3C8L5"/>
<name>M3C8L5_STREZ</name>
<reference evidence="1 2" key="1">
    <citation type="journal article" date="2013" name="Genome Announc.">
        <title>Draft Genome Sequence of Streptomyces gancidicus Strain BKS 13-15.</title>
        <authorList>
            <person name="Kumar S."/>
            <person name="Kaur N."/>
            <person name="Singh N.K."/>
            <person name="Raghava G.P."/>
            <person name="Mayilraj S."/>
        </authorList>
    </citation>
    <scope>NUCLEOTIDE SEQUENCE [LARGE SCALE GENOMIC DNA]</scope>
    <source>
        <strain evidence="1 2">BKS 13-15</strain>
    </source>
</reference>
<gene>
    <name evidence="1" type="ORF">H114_32759</name>
</gene>
<dbReference type="PATRIC" id="fig|1284664.3.peg.6560"/>
<dbReference type="RefSeq" id="WP_006136782.1">
    <property type="nucleotide sequence ID" value="NZ_AOHP01000169.1"/>
</dbReference>
<accession>M3C8L5</accession>
<organism evidence="1 2">
    <name type="scientific">Streptomyces gancidicus BKS 13-15</name>
    <dbReference type="NCBI Taxonomy" id="1284664"/>
    <lineage>
        <taxon>Bacteria</taxon>
        <taxon>Bacillati</taxon>
        <taxon>Actinomycetota</taxon>
        <taxon>Actinomycetes</taxon>
        <taxon>Kitasatosporales</taxon>
        <taxon>Streptomycetaceae</taxon>
        <taxon>Streptomyces</taxon>
        <taxon>Streptomyces pseudogriseolus group</taxon>
    </lineage>
</organism>
<dbReference type="EMBL" id="AOHP01000169">
    <property type="protein sequence ID" value="EMF20413.1"/>
    <property type="molecule type" value="Genomic_DNA"/>
</dbReference>
<comment type="caution">
    <text evidence="1">The sequence shown here is derived from an EMBL/GenBank/DDBJ whole genome shotgun (WGS) entry which is preliminary data.</text>
</comment>
<evidence type="ECO:0000313" key="1">
    <source>
        <dbReference type="EMBL" id="EMF20413.1"/>
    </source>
</evidence>
<proteinExistence type="predicted"/>